<accession>A0ABR6Q5N8</accession>
<dbReference type="PROSITE" id="PS51257">
    <property type="entry name" value="PROKAR_LIPOPROTEIN"/>
    <property type="match status" value="1"/>
</dbReference>
<dbReference type="Pfam" id="PF16747">
    <property type="entry name" value="Adhesin_E"/>
    <property type="match status" value="1"/>
</dbReference>
<feature type="domain" description="Surface-adhesin protein E-like" evidence="2">
    <location>
        <begin position="24"/>
        <end position="133"/>
    </location>
</feature>
<dbReference type="RefSeq" id="WP_184559628.1">
    <property type="nucleotide sequence ID" value="NZ_JACHKS010000003.1"/>
</dbReference>
<proteinExistence type="predicted"/>
<evidence type="ECO:0000256" key="1">
    <source>
        <dbReference type="SAM" id="SignalP"/>
    </source>
</evidence>
<organism evidence="3 4">
    <name type="scientific">Chryseobacterium sediminis</name>
    <dbReference type="NCBI Taxonomy" id="1679494"/>
    <lineage>
        <taxon>Bacteria</taxon>
        <taxon>Pseudomonadati</taxon>
        <taxon>Bacteroidota</taxon>
        <taxon>Flavobacteriia</taxon>
        <taxon>Flavobacteriales</taxon>
        <taxon>Weeksellaceae</taxon>
        <taxon>Chryseobacterium group</taxon>
        <taxon>Chryseobacterium</taxon>
    </lineage>
</organism>
<evidence type="ECO:0000313" key="3">
    <source>
        <dbReference type="EMBL" id="MBB6332986.1"/>
    </source>
</evidence>
<dbReference type="EMBL" id="JACHKS010000003">
    <property type="protein sequence ID" value="MBB6332986.1"/>
    <property type="molecule type" value="Genomic_DNA"/>
</dbReference>
<evidence type="ECO:0000259" key="2">
    <source>
        <dbReference type="Pfam" id="PF16747"/>
    </source>
</evidence>
<gene>
    <name evidence="3" type="ORF">HNP24_003989</name>
</gene>
<keyword evidence="1" id="KW-0732">Signal</keyword>
<comment type="caution">
    <text evidence="3">The sequence shown here is derived from an EMBL/GenBank/DDBJ whole genome shotgun (WGS) entry which is preliminary data.</text>
</comment>
<dbReference type="Proteomes" id="UP000587367">
    <property type="component" value="Unassembled WGS sequence"/>
</dbReference>
<dbReference type="InterPro" id="IPR031939">
    <property type="entry name" value="Adhesin_E-like"/>
</dbReference>
<reference evidence="3 4" key="1">
    <citation type="submission" date="2020-08" db="EMBL/GenBank/DDBJ databases">
        <title>Functional genomics of gut bacteria from endangered species of beetles.</title>
        <authorList>
            <person name="Carlos-Shanley C."/>
        </authorList>
    </citation>
    <scope>NUCLEOTIDE SEQUENCE [LARGE SCALE GENOMIC DNA]</scope>
    <source>
        <strain evidence="3 4">S00068</strain>
    </source>
</reference>
<sequence length="135" mass="15650">MRKILLLFIMTISACLYSQDGFQYVTTSKDGTDYYYQISSDIDSNMELYTDIWLKYNTQNKKVKAKSGKYITKKGNSILSLMRISCFNKSFIIKNSFQYSNKGSLIKKDEPFMTEQPIPPGSVIDNIYQVVCRKE</sequence>
<feature type="chain" id="PRO_5045320825" description="Surface-adhesin protein E-like domain-containing protein" evidence="1">
    <location>
        <begin position="19"/>
        <end position="135"/>
    </location>
</feature>
<name>A0ABR6Q5N8_9FLAO</name>
<keyword evidence="4" id="KW-1185">Reference proteome</keyword>
<evidence type="ECO:0000313" key="4">
    <source>
        <dbReference type="Proteomes" id="UP000587367"/>
    </source>
</evidence>
<protein>
    <recommendedName>
        <fullName evidence="2">Surface-adhesin protein E-like domain-containing protein</fullName>
    </recommendedName>
</protein>
<feature type="signal peptide" evidence="1">
    <location>
        <begin position="1"/>
        <end position="18"/>
    </location>
</feature>